<feature type="transmembrane region" description="Helical" evidence="9">
    <location>
        <begin position="436"/>
        <end position="452"/>
    </location>
</feature>
<dbReference type="Pfam" id="PF01769">
    <property type="entry name" value="MgtE"/>
    <property type="match status" value="1"/>
</dbReference>
<organism evidence="11 12">
    <name type="scientific">Salicibibacter kimchii</name>
    <dbReference type="NCBI Taxonomy" id="2099786"/>
    <lineage>
        <taxon>Bacteria</taxon>
        <taxon>Bacillati</taxon>
        <taxon>Bacillota</taxon>
        <taxon>Bacilli</taxon>
        <taxon>Bacillales</taxon>
        <taxon>Bacillaceae</taxon>
        <taxon>Salicibibacter</taxon>
    </lineage>
</organism>
<evidence type="ECO:0000256" key="3">
    <source>
        <dbReference type="ARBA" id="ARBA00022448"/>
    </source>
</evidence>
<dbReference type="SUPFAM" id="SSF161093">
    <property type="entry name" value="MgtE membrane domain-like"/>
    <property type="match status" value="1"/>
</dbReference>
<dbReference type="NCBIfam" id="TIGR00400">
    <property type="entry name" value="mgtE"/>
    <property type="match status" value="1"/>
</dbReference>
<protein>
    <recommendedName>
        <fullName evidence="9">Magnesium transporter MgtE</fullName>
    </recommendedName>
</protein>
<evidence type="ECO:0000256" key="6">
    <source>
        <dbReference type="ARBA" id="ARBA00022989"/>
    </source>
</evidence>
<dbReference type="SUPFAM" id="SSF158791">
    <property type="entry name" value="MgtE N-terminal domain-like"/>
    <property type="match status" value="1"/>
</dbReference>
<comment type="similarity">
    <text evidence="2 9">Belongs to the SLC41A transporter family.</text>
</comment>
<feature type="domain" description="CBS" evidence="10">
    <location>
        <begin position="142"/>
        <end position="203"/>
    </location>
</feature>
<comment type="function">
    <text evidence="9">Acts as a magnesium transporter.</text>
</comment>
<keyword evidence="9" id="KW-1003">Cell membrane</keyword>
<evidence type="ECO:0000256" key="9">
    <source>
        <dbReference type="RuleBase" id="RU362011"/>
    </source>
</evidence>
<dbReference type="InterPro" id="IPR006667">
    <property type="entry name" value="SLC41_membr_dom"/>
</dbReference>
<gene>
    <name evidence="11" type="primary">mgtE</name>
    <name evidence="11" type="ORF">DT065_14595</name>
</gene>
<dbReference type="Gene3D" id="3.10.580.10">
    <property type="entry name" value="CBS-domain"/>
    <property type="match status" value="1"/>
</dbReference>
<keyword evidence="9" id="KW-0479">Metal-binding</keyword>
<keyword evidence="4 9" id="KW-0812">Transmembrane</keyword>
<dbReference type="CDD" id="cd04606">
    <property type="entry name" value="CBS_pair_Mg_transporter"/>
    <property type="match status" value="1"/>
</dbReference>
<name>A0A345C1M4_9BACI</name>
<dbReference type="PROSITE" id="PS51371">
    <property type="entry name" value="CBS"/>
    <property type="match status" value="2"/>
</dbReference>
<dbReference type="PANTHER" id="PTHR43773">
    <property type="entry name" value="MAGNESIUM TRANSPORTER MGTE"/>
    <property type="match status" value="1"/>
</dbReference>
<reference evidence="11 12" key="1">
    <citation type="journal article" date="2018" name="J. Microbiol.">
        <title>Salicibibacter kimchii gen. nov., sp. nov., a moderately halophilic and alkalitolerant bacterium in the family Bacillaceae, isolated from kimchi.</title>
        <authorList>
            <person name="Jang J.Y."/>
            <person name="Oh Y.J."/>
            <person name="Lim S.K."/>
            <person name="Park H.K."/>
            <person name="Lee C."/>
            <person name="Kim J.Y."/>
            <person name="Lee M.A."/>
            <person name="Choi H.J."/>
        </authorList>
    </citation>
    <scope>NUCLEOTIDE SEQUENCE [LARGE SCALE GENOMIC DNA]</scope>
    <source>
        <strain evidence="11 12">NKC1-1</strain>
    </source>
</reference>
<dbReference type="Gene3D" id="1.25.60.10">
    <property type="entry name" value="MgtE N-terminal domain-like"/>
    <property type="match status" value="1"/>
</dbReference>
<keyword evidence="8" id="KW-0129">CBS domain</keyword>
<dbReference type="InterPro" id="IPR036739">
    <property type="entry name" value="SLC41_membr_dom_sf"/>
</dbReference>
<dbReference type="OrthoDB" id="9790355at2"/>
<dbReference type="InterPro" id="IPR046342">
    <property type="entry name" value="CBS_dom_sf"/>
</dbReference>
<dbReference type="RefSeq" id="WP_114374623.1">
    <property type="nucleotide sequence ID" value="NZ_CP031092.1"/>
</dbReference>
<evidence type="ECO:0000256" key="8">
    <source>
        <dbReference type="PROSITE-ProRule" id="PRU00703"/>
    </source>
</evidence>
<feature type="transmembrane region" description="Helical" evidence="9">
    <location>
        <begin position="362"/>
        <end position="384"/>
    </location>
</feature>
<dbReference type="InterPro" id="IPR000644">
    <property type="entry name" value="CBS_dom"/>
</dbReference>
<dbReference type="SMART" id="SM00116">
    <property type="entry name" value="CBS"/>
    <property type="match status" value="2"/>
</dbReference>
<dbReference type="Gene3D" id="1.10.357.20">
    <property type="entry name" value="SLC41 divalent cation transporters, integral membrane domain"/>
    <property type="match status" value="1"/>
</dbReference>
<feature type="transmembrane region" description="Helical" evidence="9">
    <location>
        <begin position="390"/>
        <end position="415"/>
    </location>
</feature>
<dbReference type="InterPro" id="IPR038076">
    <property type="entry name" value="MgtE_N_sf"/>
</dbReference>
<keyword evidence="12" id="KW-1185">Reference proteome</keyword>
<keyword evidence="5 9" id="KW-0460">Magnesium</keyword>
<keyword evidence="7 9" id="KW-0472">Membrane</keyword>
<evidence type="ECO:0000259" key="10">
    <source>
        <dbReference type="PROSITE" id="PS51371"/>
    </source>
</evidence>
<dbReference type="EMBL" id="CP031092">
    <property type="protein sequence ID" value="AXF57105.1"/>
    <property type="molecule type" value="Genomic_DNA"/>
</dbReference>
<evidence type="ECO:0000256" key="7">
    <source>
        <dbReference type="ARBA" id="ARBA00023136"/>
    </source>
</evidence>
<evidence type="ECO:0000256" key="1">
    <source>
        <dbReference type="ARBA" id="ARBA00004141"/>
    </source>
</evidence>
<dbReference type="InterPro" id="IPR006669">
    <property type="entry name" value="MgtE_transporter"/>
</dbReference>
<keyword evidence="6 9" id="KW-1133">Transmembrane helix</keyword>
<evidence type="ECO:0000256" key="4">
    <source>
        <dbReference type="ARBA" id="ARBA00022692"/>
    </source>
</evidence>
<dbReference type="SMART" id="SM00924">
    <property type="entry name" value="MgtE_N"/>
    <property type="match status" value="1"/>
</dbReference>
<dbReference type="Proteomes" id="UP000252100">
    <property type="component" value="Chromosome"/>
</dbReference>
<dbReference type="Pfam" id="PF00571">
    <property type="entry name" value="CBS"/>
    <property type="match status" value="2"/>
</dbReference>
<dbReference type="KEGG" id="rue:DT065_14595"/>
<dbReference type="Pfam" id="PF03448">
    <property type="entry name" value="MgtE_N"/>
    <property type="match status" value="1"/>
</dbReference>
<evidence type="ECO:0000256" key="2">
    <source>
        <dbReference type="ARBA" id="ARBA00009749"/>
    </source>
</evidence>
<dbReference type="SUPFAM" id="SSF54631">
    <property type="entry name" value="CBS-domain pair"/>
    <property type="match status" value="1"/>
</dbReference>
<sequence length="453" mass="50490">MQRLDKKSRGKYAEEILDFLRNENIPTFRKTFLDLHPMDQATIFTVLDLNERALLYHYISAGEFSSIFQELDYEVKLMILNELHEAYAADMLNEMDADDAASFLAKLPENTRENLLLSMDDTEEAEVRELMTYPEETAGSIMTKDYIQIKASFTTREVLEYLQKEGPSAETIYYLYVVNENEQLAGVLSLRDLITHEPSELVEKIMSTRLATVTDSDDQEEVARMIQHYDLLALPVLTKMGKLVGIITVDDAIDVIEEETTEDVGEFSAVRGATDEDVTAFQAAKKRAPWIVLLMFLGMITASTIEQFEETLEAIVLLAVFIPLIMDSAGNTGTQSLAVIVRGLATGSLDKKGVAKTLWREFKTGMMIGLASAIAIVILIYFLYGNTMLAVVVAVSIFLSLSLATVIGAIFPLIINKLKLDPAIASGPFITTINDILGLLIYFTIATSLLHYL</sequence>
<comment type="caution">
    <text evidence="9">Lacks conserved residue(s) required for the propagation of feature annotation.</text>
</comment>
<comment type="subcellular location">
    <subcellularLocation>
        <location evidence="9">Cell membrane</location>
        <topology evidence="9">Multi-pass membrane protein</topology>
    </subcellularLocation>
    <subcellularLocation>
        <location evidence="1">Membrane</location>
        <topology evidence="1">Multi-pass membrane protein</topology>
    </subcellularLocation>
</comment>
<comment type="subunit">
    <text evidence="9">Homodimer.</text>
</comment>
<proteinExistence type="inferred from homology"/>
<evidence type="ECO:0000256" key="5">
    <source>
        <dbReference type="ARBA" id="ARBA00022842"/>
    </source>
</evidence>
<dbReference type="PANTHER" id="PTHR43773:SF1">
    <property type="entry name" value="MAGNESIUM TRANSPORTER MGTE"/>
    <property type="match status" value="1"/>
</dbReference>
<dbReference type="InterPro" id="IPR006668">
    <property type="entry name" value="Mg_transptr_MgtE_intracell_dom"/>
</dbReference>
<feature type="transmembrane region" description="Helical" evidence="9">
    <location>
        <begin position="290"/>
        <end position="308"/>
    </location>
</feature>
<accession>A0A345C1M4</accession>
<dbReference type="GO" id="GO:0015095">
    <property type="term" value="F:magnesium ion transmembrane transporter activity"/>
    <property type="evidence" value="ECO:0007669"/>
    <property type="project" value="UniProtKB-UniRule"/>
</dbReference>
<dbReference type="GO" id="GO:0046872">
    <property type="term" value="F:metal ion binding"/>
    <property type="evidence" value="ECO:0007669"/>
    <property type="project" value="UniProtKB-KW"/>
</dbReference>
<dbReference type="AlphaFoldDB" id="A0A345C1M4"/>
<evidence type="ECO:0000313" key="11">
    <source>
        <dbReference type="EMBL" id="AXF57105.1"/>
    </source>
</evidence>
<dbReference type="GO" id="GO:0005886">
    <property type="term" value="C:plasma membrane"/>
    <property type="evidence" value="ECO:0007669"/>
    <property type="project" value="UniProtKB-SubCell"/>
</dbReference>
<evidence type="ECO:0000313" key="12">
    <source>
        <dbReference type="Proteomes" id="UP000252100"/>
    </source>
</evidence>
<feature type="domain" description="CBS" evidence="10">
    <location>
        <begin position="206"/>
        <end position="262"/>
    </location>
</feature>
<keyword evidence="3 9" id="KW-0813">Transport</keyword>